<dbReference type="Proteomes" id="UP001597280">
    <property type="component" value="Unassembled WGS sequence"/>
</dbReference>
<dbReference type="InterPro" id="IPR001347">
    <property type="entry name" value="SIS_dom"/>
</dbReference>
<feature type="domain" description="HTH rpiR-type" evidence="4">
    <location>
        <begin position="7"/>
        <end position="83"/>
    </location>
</feature>
<feature type="domain" description="SIS" evidence="5">
    <location>
        <begin position="136"/>
        <end position="276"/>
    </location>
</feature>
<dbReference type="Pfam" id="PF01418">
    <property type="entry name" value="HTH_6"/>
    <property type="match status" value="1"/>
</dbReference>
<keyword evidence="7" id="KW-1185">Reference proteome</keyword>
<dbReference type="SUPFAM" id="SSF53697">
    <property type="entry name" value="SIS domain"/>
    <property type="match status" value="1"/>
</dbReference>
<evidence type="ECO:0000259" key="4">
    <source>
        <dbReference type="PROSITE" id="PS51071"/>
    </source>
</evidence>
<dbReference type="EMBL" id="JBHUFL010000001">
    <property type="protein sequence ID" value="MFD1833813.1"/>
    <property type="molecule type" value="Genomic_DNA"/>
</dbReference>
<sequence length="301" mass="31442">MTAAGHEQVLTTLRAIAPGMQGALRRIADVMLTDPAAAAELSIDRLAEAADSSPASVVRLARDLGFSGYRELRFALRADLAYASGRDASNGGSAELHRDIDPTDSLDQVIAKIAFADSRAVTETCERVDTGELAAITALLSSARRVATFGVGASAFAATDLQQKLSRIGLWAAAYSDAHEGLPAASLLGEGDVAVGISHGGDTIDVVDALRIAQEAGARTVALSNTAGSPLVSLADHALLTAAQESPFRSGATASRLAQLTLVDIIFVTVAQRHHEEAGRALERTREAIAARRLDRGGRRR</sequence>
<dbReference type="Gene3D" id="3.40.50.10490">
    <property type="entry name" value="Glucose-6-phosphate isomerase like protein, domain 1"/>
    <property type="match status" value="1"/>
</dbReference>
<keyword evidence="3" id="KW-0804">Transcription</keyword>
<evidence type="ECO:0000313" key="7">
    <source>
        <dbReference type="Proteomes" id="UP001597280"/>
    </source>
</evidence>
<dbReference type="InterPro" id="IPR047640">
    <property type="entry name" value="RpiR-like"/>
</dbReference>
<evidence type="ECO:0000313" key="6">
    <source>
        <dbReference type="EMBL" id="MFD1833813.1"/>
    </source>
</evidence>
<keyword evidence="1" id="KW-0805">Transcription regulation</keyword>
<organism evidence="6 7">
    <name type="scientific">Brachybacterium rhamnosum</name>
    <dbReference type="NCBI Taxonomy" id="173361"/>
    <lineage>
        <taxon>Bacteria</taxon>
        <taxon>Bacillati</taxon>
        <taxon>Actinomycetota</taxon>
        <taxon>Actinomycetes</taxon>
        <taxon>Micrococcales</taxon>
        <taxon>Dermabacteraceae</taxon>
        <taxon>Brachybacterium</taxon>
    </lineage>
</organism>
<keyword evidence="2" id="KW-0238">DNA-binding</keyword>
<dbReference type="Gene3D" id="1.10.10.10">
    <property type="entry name" value="Winged helix-like DNA-binding domain superfamily/Winged helix DNA-binding domain"/>
    <property type="match status" value="1"/>
</dbReference>
<accession>A0ABW4PTV5</accession>
<dbReference type="PANTHER" id="PTHR30514:SF1">
    <property type="entry name" value="HTH-TYPE TRANSCRIPTIONAL REGULATOR HEXR-RELATED"/>
    <property type="match status" value="1"/>
</dbReference>
<comment type="caution">
    <text evidence="6">The sequence shown here is derived from an EMBL/GenBank/DDBJ whole genome shotgun (WGS) entry which is preliminary data.</text>
</comment>
<dbReference type="InterPro" id="IPR009057">
    <property type="entry name" value="Homeodomain-like_sf"/>
</dbReference>
<evidence type="ECO:0000256" key="2">
    <source>
        <dbReference type="ARBA" id="ARBA00023125"/>
    </source>
</evidence>
<gene>
    <name evidence="6" type="ORF">ACFSDA_01875</name>
</gene>
<dbReference type="PROSITE" id="PS51071">
    <property type="entry name" value="HTH_RPIR"/>
    <property type="match status" value="1"/>
</dbReference>
<dbReference type="InterPro" id="IPR046348">
    <property type="entry name" value="SIS_dom_sf"/>
</dbReference>
<evidence type="ECO:0000256" key="3">
    <source>
        <dbReference type="ARBA" id="ARBA00023163"/>
    </source>
</evidence>
<dbReference type="InterPro" id="IPR035472">
    <property type="entry name" value="RpiR-like_SIS"/>
</dbReference>
<proteinExistence type="predicted"/>
<dbReference type="PROSITE" id="PS51464">
    <property type="entry name" value="SIS"/>
    <property type="match status" value="1"/>
</dbReference>
<dbReference type="InterPro" id="IPR036388">
    <property type="entry name" value="WH-like_DNA-bd_sf"/>
</dbReference>
<reference evidence="7" key="1">
    <citation type="journal article" date="2019" name="Int. J. Syst. Evol. Microbiol.">
        <title>The Global Catalogue of Microorganisms (GCM) 10K type strain sequencing project: providing services to taxonomists for standard genome sequencing and annotation.</title>
        <authorList>
            <consortium name="The Broad Institute Genomics Platform"/>
            <consortium name="The Broad Institute Genome Sequencing Center for Infectious Disease"/>
            <person name="Wu L."/>
            <person name="Ma J."/>
        </authorList>
    </citation>
    <scope>NUCLEOTIDE SEQUENCE [LARGE SCALE GENOMIC DNA]</scope>
    <source>
        <strain evidence="7">JCM 11650</strain>
    </source>
</reference>
<dbReference type="SUPFAM" id="SSF46689">
    <property type="entry name" value="Homeodomain-like"/>
    <property type="match status" value="1"/>
</dbReference>
<protein>
    <submittedName>
        <fullName evidence="6">MurR/RpiR family transcriptional regulator</fullName>
    </submittedName>
</protein>
<dbReference type="Pfam" id="PF01380">
    <property type="entry name" value="SIS"/>
    <property type="match status" value="1"/>
</dbReference>
<dbReference type="CDD" id="cd05013">
    <property type="entry name" value="SIS_RpiR"/>
    <property type="match status" value="1"/>
</dbReference>
<name>A0ABW4PTV5_9MICO</name>
<dbReference type="PANTHER" id="PTHR30514">
    <property type="entry name" value="GLUCOKINASE"/>
    <property type="match status" value="1"/>
</dbReference>
<dbReference type="RefSeq" id="WP_343903427.1">
    <property type="nucleotide sequence ID" value="NZ_BAAAIS010000001.1"/>
</dbReference>
<evidence type="ECO:0000256" key="1">
    <source>
        <dbReference type="ARBA" id="ARBA00023015"/>
    </source>
</evidence>
<evidence type="ECO:0000259" key="5">
    <source>
        <dbReference type="PROSITE" id="PS51464"/>
    </source>
</evidence>
<dbReference type="InterPro" id="IPR000281">
    <property type="entry name" value="HTH_RpiR"/>
</dbReference>